<evidence type="ECO:0000256" key="1">
    <source>
        <dbReference type="ARBA" id="ARBA00005417"/>
    </source>
</evidence>
<dbReference type="Pfam" id="PF08352">
    <property type="entry name" value="oligo_HPY"/>
    <property type="match status" value="1"/>
</dbReference>
<accession>Q633U1</accession>
<dbReference type="NCBIfam" id="TIGR01727">
    <property type="entry name" value="oligo_HPY"/>
    <property type="match status" value="1"/>
</dbReference>
<evidence type="ECO:0000313" key="7">
    <source>
        <dbReference type="Proteomes" id="UP000002612"/>
    </source>
</evidence>
<keyword evidence="3" id="KW-0547">Nucleotide-binding</keyword>
<dbReference type="GO" id="GO:0015833">
    <property type="term" value="P:peptide transport"/>
    <property type="evidence" value="ECO:0007669"/>
    <property type="project" value="InterPro"/>
</dbReference>
<protein>
    <submittedName>
        <fullName evidence="6">Oligopeptide ABC transporter, ATP-binding protein</fullName>
    </submittedName>
</protein>
<feature type="domain" description="ABC transporter" evidence="5">
    <location>
        <begin position="124"/>
        <end position="374"/>
    </location>
</feature>
<dbReference type="Proteomes" id="UP000002612">
    <property type="component" value="Chromosome"/>
</dbReference>
<dbReference type="InterPro" id="IPR003593">
    <property type="entry name" value="AAA+_ATPase"/>
</dbReference>
<dbReference type="GO" id="GO:0016887">
    <property type="term" value="F:ATP hydrolysis activity"/>
    <property type="evidence" value="ECO:0007669"/>
    <property type="project" value="InterPro"/>
</dbReference>
<evidence type="ECO:0000259" key="5">
    <source>
        <dbReference type="PROSITE" id="PS50893"/>
    </source>
</evidence>
<dbReference type="KEGG" id="bcz:BCE33L4247"/>
<dbReference type="PANTHER" id="PTHR43776:SF8">
    <property type="entry name" value="ABC TRANSPORTER, ATP-BINDING PROTEIN"/>
    <property type="match status" value="1"/>
</dbReference>
<organism evidence="6 7">
    <name type="scientific">Bacillus cereus (strain ZK / E33L)</name>
    <dbReference type="NCBI Taxonomy" id="288681"/>
    <lineage>
        <taxon>Bacteria</taxon>
        <taxon>Bacillati</taxon>
        <taxon>Bacillota</taxon>
        <taxon>Bacilli</taxon>
        <taxon>Bacillales</taxon>
        <taxon>Bacillaceae</taxon>
        <taxon>Bacillus</taxon>
        <taxon>Bacillus cereus group</taxon>
    </lineage>
</organism>
<evidence type="ECO:0000313" key="6">
    <source>
        <dbReference type="EMBL" id="AAU16022.1"/>
    </source>
</evidence>
<gene>
    <name evidence="6" type="primary">oppD</name>
    <name evidence="6" type="ordered locus">BCE33L4247</name>
</gene>
<dbReference type="PROSITE" id="PS00211">
    <property type="entry name" value="ABC_TRANSPORTER_1"/>
    <property type="match status" value="1"/>
</dbReference>
<dbReference type="GO" id="GO:0005524">
    <property type="term" value="F:ATP binding"/>
    <property type="evidence" value="ECO:0007669"/>
    <property type="project" value="UniProtKB-KW"/>
</dbReference>
<keyword evidence="4 6" id="KW-0067">ATP-binding</keyword>
<dbReference type="NCBIfam" id="NF008453">
    <property type="entry name" value="PRK11308.1"/>
    <property type="match status" value="1"/>
</dbReference>
<dbReference type="CDD" id="cd03257">
    <property type="entry name" value="ABC_NikE_OppD_transporters"/>
    <property type="match status" value="1"/>
</dbReference>
<dbReference type="SUPFAM" id="SSF52540">
    <property type="entry name" value="P-loop containing nucleoside triphosphate hydrolases"/>
    <property type="match status" value="1"/>
</dbReference>
<reference evidence="7" key="1">
    <citation type="journal article" date="2006" name="J. Bacteriol.">
        <title>Pathogenomic sequence analysis of Bacillus cereus and Bacillus thuringiensis isolates closely related to Bacillus anthracis.</title>
        <authorList>
            <person name="Han C.S."/>
            <person name="Xie G."/>
            <person name="Challacombe J.F."/>
            <person name="Altherr M.R."/>
            <person name="Bhotika S.S."/>
            <person name="Brown N."/>
            <person name="Bruce D."/>
            <person name="Campbell C.S."/>
            <person name="Campbell M.L."/>
            <person name="Chen J."/>
            <person name="Chertkov O."/>
            <person name="Cleland C."/>
            <person name="Dimitrijevic M."/>
            <person name="Doggett N.A."/>
            <person name="Fawcett J.J."/>
            <person name="Glavina T."/>
            <person name="Goodwin L.A."/>
            <person name="Green L.D."/>
            <person name="Hill K.K."/>
            <person name="Hitchcock P."/>
            <person name="Jackson P.J."/>
            <person name="Keim P."/>
            <person name="Kewalramani A.R."/>
            <person name="Longmire J."/>
            <person name="Lucas S."/>
            <person name="Malfatti S."/>
            <person name="McMurry K."/>
            <person name="Meincke L.J."/>
            <person name="Misra M."/>
            <person name="Moseman B.L."/>
            <person name="Mundt M."/>
            <person name="Munk A.C."/>
            <person name="Okinaka R.T."/>
            <person name="Parson-Quintana B."/>
            <person name="Reilly L.P."/>
            <person name="Richardson P."/>
            <person name="Robinson D.L."/>
            <person name="Rubin E."/>
            <person name="Saunders E."/>
            <person name="Tapia R."/>
            <person name="Tesmer J.G."/>
            <person name="Thayer N."/>
            <person name="Thompson L.S."/>
            <person name="Tice H."/>
            <person name="Ticknor L.O."/>
            <person name="Wills P.L."/>
            <person name="Brettin T.S."/>
            <person name="Gilna P."/>
        </authorList>
    </citation>
    <scope>NUCLEOTIDE SEQUENCE [LARGE SCALE GENOMIC DNA]</scope>
    <source>
        <strain evidence="7">ZK / E33L</strain>
    </source>
</reference>
<dbReference type="FunFam" id="3.40.50.300:FF:000016">
    <property type="entry name" value="Oligopeptide ABC transporter ATP-binding component"/>
    <property type="match status" value="1"/>
</dbReference>
<name>Q633U1_BACCZ</name>
<dbReference type="AlphaFoldDB" id="Q633U1"/>
<dbReference type="InterPro" id="IPR017871">
    <property type="entry name" value="ABC_transporter-like_CS"/>
</dbReference>
<dbReference type="InterPro" id="IPR050319">
    <property type="entry name" value="ABC_transp_ATP-bind"/>
</dbReference>
<evidence type="ECO:0000256" key="3">
    <source>
        <dbReference type="ARBA" id="ARBA00022741"/>
    </source>
</evidence>
<dbReference type="InterPro" id="IPR003439">
    <property type="entry name" value="ABC_transporter-like_ATP-bd"/>
</dbReference>
<dbReference type="Gene3D" id="3.40.50.300">
    <property type="entry name" value="P-loop containing nucleotide triphosphate hydrolases"/>
    <property type="match status" value="1"/>
</dbReference>
<sequence>MPLCMLEKSSNMQISSIYLLVQNTLIQSDFFNLFQVSIQTKKNYKRFLGPYRVHTICRVDVASLIDAHMQKNYVTILFQNFNSRKMEVKFDAGCSLTFGINHLQKNWRYYKMSTTTQINKRDLLQVQNLKQYFPIKKGILGRSISYIKAVDDISFTVYEKETVSIVGESGCGKSTTGRVILRLDEATSGKIIFQDKDLLALNNSAMRKVRKDLQVIFQDPFASLNPRQTVGSILEEAMAIQNVCPKGERKAKVIELLGKVGLPPDAVKRYPHEFSGGQRQRIGIARALAVNPKLIICDEAVSALDVSVQAQVLNLLKQLQQQYGLTYLFISHDLAVVRHISDRIIVMYLGTIVEIADKHSLFNNPQHPYTKALLSAIPTISAGTKKERIELKGDLPSPLNPPTGCRFHTRCPYAIEKCATQQPSFQSISEDHKVACHII</sequence>
<dbReference type="InterPro" id="IPR027417">
    <property type="entry name" value="P-loop_NTPase"/>
</dbReference>
<dbReference type="GO" id="GO:0055085">
    <property type="term" value="P:transmembrane transport"/>
    <property type="evidence" value="ECO:0007669"/>
    <property type="project" value="UniProtKB-ARBA"/>
</dbReference>
<dbReference type="SMART" id="SM00382">
    <property type="entry name" value="AAA"/>
    <property type="match status" value="1"/>
</dbReference>
<comment type="similarity">
    <text evidence="1">Belongs to the ABC transporter superfamily.</text>
</comment>
<dbReference type="PANTHER" id="PTHR43776">
    <property type="entry name" value="TRANSPORT ATP-BINDING PROTEIN"/>
    <property type="match status" value="1"/>
</dbReference>
<dbReference type="PROSITE" id="PS50893">
    <property type="entry name" value="ABC_TRANSPORTER_2"/>
    <property type="match status" value="1"/>
</dbReference>
<dbReference type="Pfam" id="PF00005">
    <property type="entry name" value="ABC_tran"/>
    <property type="match status" value="1"/>
</dbReference>
<dbReference type="EMBL" id="CP000001">
    <property type="protein sequence ID" value="AAU16022.1"/>
    <property type="molecule type" value="Genomic_DNA"/>
</dbReference>
<proteinExistence type="inferred from homology"/>
<keyword evidence="2" id="KW-0813">Transport</keyword>
<evidence type="ECO:0000256" key="4">
    <source>
        <dbReference type="ARBA" id="ARBA00022840"/>
    </source>
</evidence>
<dbReference type="InterPro" id="IPR013563">
    <property type="entry name" value="Oligopep_ABC_C"/>
</dbReference>
<evidence type="ECO:0000256" key="2">
    <source>
        <dbReference type="ARBA" id="ARBA00022448"/>
    </source>
</evidence>